<evidence type="ECO:0000313" key="3">
    <source>
        <dbReference type="EMBL" id="KAK7104105.1"/>
    </source>
</evidence>
<reference evidence="3 4" key="1">
    <citation type="submission" date="2024-02" db="EMBL/GenBank/DDBJ databases">
        <title>Chromosome-scale genome assembly of the rough periwinkle Littorina saxatilis.</title>
        <authorList>
            <person name="De Jode A."/>
            <person name="Faria R."/>
            <person name="Formenti G."/>
            <person name="Sims Y."/>
            <person name="Smith T.P."/>
            <person name="Tracey A."/>
            <person name="Wood J.M.D."/>
            <person name="Zagrodzka Z.B."/>
            <person name="Johannesson K."/>
            <person name="Butlin R.K."/>
            <person name="Leder E.H."/>
        </authorList>
    </citation>
    <scope>NUCLEOTIDE SEQUENCE [LARGE SCALE GENOMIC DNA]</scope>
    <source>
        <strain evidence="3">Snail1</strain>
        <tissue evidence="3">Muscle</tissue>
    </source>
</reference>
<accession>A0AAN9GEQ9</accession>
<gene>
    <name evidence="3" type="ORF">V1264_018874</name>
</gene>
<feature type="transmembrane region" description="Helical" evidence="2">
    <location>
        <begin position="115"/>
        <end position="135"/>
    </location>
</feature>
<dbReference type="AlphaFoldDB" id="A0AAN9GEQ9"/>
<evidence type="ECO:0000313" key="4">
    <source>
        <dbReference type="Proteomes" id="UP001374579"/>
    </source>
</evidence>
<feature type="compositionally biased region" description="Pro residues" evidence="1">
    <location>
        <begin position="216"/>
        <end position="241"/>
    </location>
</feature>
<feature type="transmembrane region" description="Helical" evidence="2">
    <location>
        <begin position="84"/>
        <end position="108"/>
    </location>
</feature>
<dbReference type="Proteomes" id="UP001374579">
    <property type="component" value="Unassembled WGS sequence"/>
</dbReference>
<dbReference type="EMBL" id="JBAMIC010000008">
    <property type="protein sequence ID" value="KAK7104105.1"/>
    <property type="molecule type" value="Genomic_DNA"/>
</dbReference>
<protein>
    <submittedName>
        <fullName evidence="3">Uncharacterized protein</fullName>
    </submittedName>
</protein>
<evidence type="ECO:0000256" key="2">
    <source>
        <dbReference type="SAM" id="Phobius"/>
    </source>
</evidence>
<name>A0AAN9GEQ9_9CAEN</name>
<sequence>MPSVFGAASIPFIGCVALLAAEIMTILAFATPYWASDDDMSFGLWRTAKCNPGSTGPDRDDCYRSDFPWKGADWQHATRGLESLAIIFFSFPLIVLPVYIYVALGLYYRCLMGCMALSVLLGTLCNIAGVVIYGIQIGSNDTWKLGWCLIVCIIGGGLGLIAFIILLIATINKPTFTPEKYFLSGFYVEQDRNRLYVVETDEPTKVVYAASEPPMSARPPLTPLPQQPLPQQPMPQQPMPAPMVIVSEDGGRDNPGLEPFAEY</sequence>
<keyword evidence="2" id="KW-0472">Membrane</keyword>
<keyword evidence="2" id="KW-0812">Transmembrane</keyword>
<keyword evidence="4" id="KW-1185">Reference proteome</keyword>
<dbReference type="Gene3D" id="1.20.140.150">
    <property type="match status" value="1"/>
</dbReference>
<comment type="caution">
    <text evidence="3">The sequence shown here is derived from an EMBL/GenBank/DDBJ whole genome shotgun (WGS) entry which is preliminary data.</text>
</comment>
<feature type="region of interest" description="Disordered" evidence="1">
    <location>
        <begin position="213"/>
        <end position="263"/>
    </location>
</feature>
<organism evidence="3 4">
    <name type="scientific">Littorina saxatilis</name>
    <dbReference type="NCBI Taxonomy" id="31220"/>
    <lineage>
        <taxon>Eukaryota</taxon>
        <taxon>Metazoa</taxon>
        <taxon>Spiralia</taxon>
        <taxon>Lophotrochozoa</taxon>
        <taxon>Mollusca</taxon>
        <taxon>Gastropoda</taxon>
        <taxon>Caenogastropoda</taxon>
        <taxon>Littorinimorpha</taxon>
        <taxon>Littorinoidea</taxon>
        <taxon>Littorinidae</taxon>
        <taxon>Littorina</taxon>
    </lineage>
</organism>
<feature type="transmembrane region" description="Helical" evidence="2">
    <location>
        <begin position="147"/>
        <end position="171"/>
    </location>
</feature>
<feature type="transmembrane region" description="Helical" evidence="2">
    <location>
        <begin position="12"/>
        <end position="35"/>
    </location>
</feature>
<keyword evidence="2" id="KW-1133">Transmembrane helix</keyword>
<proteinExistence type="predicted"/>
<evidence type="ECO:0000256" key="1">
    <source>
        <dbReference type="SAM" id="MobiDB-lite"/>
    </source>
</evidence>